<feature type="compositionally biased region" description="Polar residues" evidence="1">
    <location>
        <begin position="911"/>
        <end position="920"/>
    </location>
</feature>
<feature type="region of interest" description="Disordered" evidence="1">
    <location>
        <begin position="872"/>
        <end position="937"/>
    </location>
</feature>
<feature type="compositionally biased region" description="Basic residues" evidence="1">
    <location>
        <begin position="442"/>
        <end position="452"/>
    </location>
</feature>
<feature type="compositionally biased region" description="Low complexity" evidence="1">
    <location>
        <begin position="1643"/>
        <end position="1653"/>
    </location>
</feature>
<reference evidence="2 3" key="1">
    <citation type="journal article" date="2019" name="Mol. Biol. Evol.">
        <title>Blast fungal genomes show frequent chromosomal changes, gene gains and losses, and effector gene turnover.</title>
        <authorList>
            <person name="Gomez Luciano L.B."/>
            <person name="Jason Tsai I."/>
            <person name="Chuma I."/>
            <person name="Tosa Y."/>
            <person name="Chen Y.H."/>
            <person name="Li J.Y."/>
            <person name="Li M.Y."/>
            <person name="Jade Lu M.Y."/>
            <person name="Nakayashiki H."/>
            <person name="Li W.H."/>
        </authorList>
    </citation>
    <scope>NUCLEOTIDE SEQUENCE [LARGE SCALE GENOMIC DNA]</scope>
    <source>
        <strain evidence="2 3">NI907</strain>
    </source>
</reference>
<feature type="compositionally biased region" description="Polar residues" evidence="1">
    <location>
        <begin position="532"/>
        <end position="546"/>
    </location>
</feature>
<keyword evidence="2" id="KW-1185">Reference proteome</keyword>
<feature type="compositionally biased region" description="Polar residues" evidence="1">
    <location>
        <begin position="503"/>
        <end position="523"/>
    </location>
</feature>
<feature type="region of interest" description="Disordered" evidence="1">
    <location>
        <begin position="402"/>
        <end position="550"/>
    </location>
</feature>
<feature type="compositionally biased region" description="Basic and acidic residues" evidence="1">
    <location>
        <begin position="316"/>
        <end position="335"/>
    </location>
</feature>
<feature type="compositionally biased region" description="Polar residues" evidence="1">
    <location>
        <begin position="673"/>
        <end position="686"/>
    </location>
</feature>
<feature type="region of interest" description="Disordered" evidence="1">
    <location>
        <begin position="1060"/>
        <end position="1086"/>
    </location>
</feature>
<dbReference type="KEGG" id="pgri:PgNI_10739"/>
<evidence type="ECO:0000313" key="2">
    <source>
        <dbReference type="Proteomes" id="UP000515153"/>
    </source>
</evidence>
<feature type="region of interest" description="Disordered" evidence="1">
    <location>
        <begin position="662"/>
        <end position="725"/>
    </location>
</feature>
<feature type="region of interest" description="Disordered" evidence="1">
    <location>
        <begin position="1103"/>
        <end position="1686"/>
    </location>
</feature>
<feature type="compositionally biased region" description="Low complexity" evidence="1">
    <location>
        <begin position="1416"/>
        <end position="1426"/>
    </location>
</feature>
<protein>
    <submittedName>
        <fullName evidence="3">Uncharacterized protein</fullName>
    </submittedName>
</protein>
<dbReference type="Proteomes" id="UP000515153">
    <property type="component" value="Chromosome VII"/>
</dbReference>
<dbReference type="GeneID" id="41965618"/>
<feature type="region of interest" description="Disordered" evidence="1">
    <location>
        <begin position="311"/>
        <end position="390"/>
    </location>
</feature>
<reference evidence="3" key="2">
    <citation type="submission" date="2019-10" db="EMBL/GenBank/DDBJ databases">
        <authorList>
            <consortium name="NCBI Genome Project"/>
        </authorList>
    </citation>
    <scope>NUCLEOTIDE SEQUENCE</scope>
    <source>
        <strain evidence="3">NI907</strain>
    </source>
</reference>
<feature type="compositionally biased region" description="Polar residues" evidence="1">
    <location>
        <begin position="1190"/>
        <end position="1200"/>
    </location>
</feature>
<feature type="compositionally biased region" description="Basic and acidic residues" evidence="1">
    <location>
        <begin position="1282"/>
        <end position="1295"/>
    </location>
</feature>
<feature type="compositionally biased region" description="Basic and acidic residues" evidence="1">
    <location>
        <begin position="1549"/>
        <end position="1560"/>
    </location>
</feature>
<feature type="compositionally biased region" description="Pro residues" evidence="1">
    <location>
        <begin position="1513"/>
        <end position="1522"/>
    </location>
</feature>
<feature type="compositionally biased region" description="Basic residues" evidence="1">
    <location>
        <begin position="1432"/>
        <end position="1444"/>
    </location>
</feature>
<dbReference type="RefSeq" id="XP_030980029.1">
    <property type="nucleotide sequence ID" value="XM_031130712.1"/>
</dbReference>
<feature type="compositionally biased region" description="Polar residues" evidence="1">
    <location>
        <begin position="872"/>
        <end position="894"/>
    </location>
</feature>
<name>A0A6P8AYX3_PYRGI</name>
<feature type="region of interest" description="Disordered" evidence="1">
    <location>
        <begin position="16"/>
        <end position="46"/>
    </location>
</feature>
<evidence type="ECO:0000256" key="1">
    <source>
        <dbReference type="SAM" id="MobiDB-lite"/>
    </source>
</evidence>
<feature type="compositionally biased region" description="Basic residues" evidence="1">
    <location>
        <begin position="1170"/>
        <end position="1183"/>
    </location>
</feature>
<sequence>MSCPIPSDQIRQNLERSAREKGWGSPFQLGGPYKPGSHIENPTVGNGDLKHPEPGFYFTCPPNKSYIFSVAKKKTQGGHGRPSGIRLQGGFLPYREITADTSEHTWYRASQLQKTHPDICRKVNKRPVEWEDLYEYFDGEDIYQMGAYNAWCVVNLLYEMNLHISEDIEAEWKKLMDLALYEWLANFDDAKDKLLAFDRHNTTRSILTVLDDASNVFDLDALTRNQKAMLAIRTGLLREKLLAEGTEHTNVTVATQFKPNLKLPEVTHDHYVDMPLSAPPSVSYFQTQSTQSQSSQVPAATPVVCSTLSDETQSSFKEEAKSNKSDYPKTPERVRFQSRSNHVSPTKLPHHRQPAPSAPVPIFLGSHSPDKGDQRSQVPAPSLPIHRGASAPFGFQQHQQFPAAAPQGYQGPQMQPPPVLPDLNHRVRFHPNSSVDNNQGHNNHHQQTRSRHAQQPSTGNISYRSRNSSTSPQKNGSWEPRDVPNSIHGPVVCRPGSRRDSTCQDGGSNLSLNSETRHASSSVLEDRKNLPHGQNNAHSNPKQHQCANYPIPPSEPSVKCECRACCDKSRSVIVFFDKESVTESHLDDLRRIFSHWGQIEHAYILNNKRYSQKAHFEQALIRYFSDSVPPTVLRDMLPSRPCRLGNSIVRVKHPKGSRYFLGYPISPNHRRNSVANNGAASGSRPSYQHPVQGDNSMPPPSWPIKDKQVNGNGPNPARHSKKPAHVGQLTLGRDQQQPQYGNIGPGQTGLPTPPLSANLNMPPPPVQSSMHNMAASPYQMAPLPSGMSTYAHNQPPFNSVTMYPSTATAPLPGQATFAYHPQPVPHNPPHQAGVFLGLPAPPVVTAVPTVPEVAAASGPGLSAKPMIVASANGGQSVTSQTGKDTRHNSITVSREGSPKKQLARSKVQPPVVSSSMTGQEPTEKGQGEAAKTKEPKKVPTAIATELIDKVDSGSSTANSSFVILTPNSSFNSASNENSPSRTQLEPEVRDGSIIDYGTVRVRIKKNLGPSSLFNEWMMSADNDAGTVEETAVDSSAQAEQGRVAVVSTDATNAEALQEVNRRSVMPVDEKPSSPAPKSNGGKHIPVTADVDVNATGTTLAVNYEQHDVPQKQSGPKKGKNKKKNKAKQQPGQEIISSTADHNEARSVAGGNHDHGKGTGAQTHDGQEKKQGKKNKRNNHKKMFRAPSEMSDGSRTMSLVSGPSGRVTPEPEAHDKQAGDAVGEAKPAADNEPPSPPPETTDLAVTKTRAGREGTATLHHGNVPVVAPPSDQAGPESSPFASQKDEIARRLSDREPVVSSVMTKPPPKLMITQTSRSSTLPAGFDPFPRPAPLRTATPTTATVADKQEQRKLPQTPPARELTPPATPKEDKSSSNCPPVQANKVELPASPLPSRQPSFNPKAQVFVSGGPRQPPHFSQPAASQPAEQQEPKKFQKKKKKTAKKPQKNQQQQEKPDAPGASNEFMNSTNWRATAPAANSQKADGVQKPQEATKSQGPAPVVHNNTGNSNRNADRPPTPSTPPEPAYKKGDKLDVSKGETFLKHRFNVMSELKGRTQKEDKSSRLASSASTSSPAAGGAADSSTSSFAAKVRSTDNNKKPIPPPESYMAWPSLPSLPSRPVTDQQDLPSLTSRGGILRRDGDKKASSPVSSEKSASTTVSDAKGSKEATSTTLSLKLTQHKTRAMSSAN</sequence>
<feature type="compositionally biased region" description="Polar residues" evidence="1">
    <location>
        <begin position="1461"/>
        <end position="1479"/>
    </location>
</feature>
<feature type="compositionally biased region" description="Basic and acidic residues" evidence="1">
    <location>
        <begin position="1208"/>
        <end position="1217"/>
    </location>
</feature>
<feature type="compositionally biased region" description="Basic residues" evidence="1">
    <location>
        <begin position="1114"/>
        <end position="1126"/>
    </location>
</feature>
<proteinExistence type="predicted"/>
<feature type="compositionally biased region" description="Basic and acidic residues" evidence="1">
    <location>
        <begin position="1523"/>
        <end position="1539"/>
    </location>
</feature>
<gene>
    <name evidence="3" type="ORF">PgNI_10739</name>
</gene>
<feature type="compositionally biased region" description="Low complexity" evidence="1">
    <location>
        <begin position="402"/>
        <end position="413"/>
    </location>
</feature>
<evidence type="ECO:0000313" key="3">
    <source>
        <dbReference type="RefSeq" id="XP_030980029.1"/>
    </source>
</evidence>
<organism evidence="2 3">
    <name type="scientific">Pyricularia grisea</name>
    <name type="common">Crabgrass-specific blast fungus</name>
    <name type="synonym">Magnaporthe grisea</name>
    <dbReference type="NCBI Taxonomy" id="148305"/>
    <lineage>
        <taxon>Eukaryota</taxon>
        <taxon>Fungi</taxon>
        <taxon>Dikarya</taxon>
        <taxon>Ascomycota</taxon>
        <taxon>Pezizomycotina</taxon>
        <taxon>Sordariomycetes</taxon>
        <taxon>Sordariomycetidae</taxon>
        <taxon>Magnaporthales</taxon>
        <taxon>Pyriculariaceae</taxon>
        <taxon>Pyricularia</taxon>
    </lineage>
</organism>
<feature type="compositionally biased region" description="Low complexity" evidence="1">
    <location>
        <begin position="1331"/>
        <end position="1343"/>
    </location>
</feature>
<feature type="compositionally biased region" description="Polar residues" evidence="1">
    <location>
        <begin position="1664"/>
        <end position="1674"/>
    </location>
</feature>
<feature type="compositionally biased region" description="Polar residues" evidence="1">
    <location>
        <begin position="1618"/>
        <end position="1629"/>
    </location>
</feature>
<feature type="compositionally biased region" description="Basic and acidic residues" evidence="1">
    <location>
        <begin position="921"/>
        <end position="937"/>
    </location>
</feature>
<feature type="compositionally biased region" description="Polar residues" evidence="1">
    <location>
        <begin position="453"/>
        <end position="476"/>
    </location>
</feature>
<feature type="compositionally biased region" description="Polar residues" evidence="1">
    <location>
        <begin position="1310"/>
        <end position="1319"/>
    </location>
</feature>
<reference evidence="3" key="3">
    <citation type="submission" date="2025-08" db="UniProtKB">
        <authorList>
            <consortium name="RefSeq"/>
        </authorList>
    </citation>
    <scope>IDENTIFICATION</scope>
    <source>
        <strain evidence="3">NI907</strain>
    </source>
</reference>
<accession>A0A6P8AYX3</accession>
<feature type="compositionally biased region" description="Low complexity" evidence="1">
    <location>
        <begin position="1561"/>
        <end position="1586"/>
    </location>
</feature>